<feature type="non-terminal residue" evidence="3">
    <location>
        <position position="1"/>
    </location>
</feature>
<accession>A0A267F6D5</accession>
<keyword evidence="4" id="KW-1185">Reference proteome</keyword>
<dbReference type="AlphaFoldDB" id="A0A267F6D5"/>
<feature type="transmembrane region" description="Helical" evidence="2">
    <location>
        <begin position="7"/>
        <end position="31"/>
    </location>
</feature>
<feature type="region of interest" description="Disordered" evidence="1">
    <location>
        <begin position="206"/>
        <end position="235"/>
    </location>
</feature>
<feature type="compositionally biased region" description="Low complexity" evidence="1">
    <location>
        <begin position="119"/>
        <end position="135"/>
    </location>
</feature>
<name>A0A267F6D5_9PLAT</name>
<feature type="region of interest" description="Disordered" evidence="1">
    <location>
        <begin position="148"/>
        <end position="175"/>
    </location>
</feature>
<keyword evidence="2" id="KW-0472">Membrane</keyword>
<feature type="region of interest" description="Disordered" evidence="1">
    <location>
        <begin position="103"/>
        <end position="136"/>
    </location>
</feature>
<evidence type="ECO:0000256" key="2">
    <source>
        <dbReference type="SAM" id="Phobius"/>
    </source>
</evidence>
<feature type="compositionally biased region" description="Acidic residues" evidence="1">
    <location>
        <begin position="156"/>
        <end position="170"/>
    </location>
</feature>
<dbReference type="Proteomes" id="UP000215902">
    <property type="component" value="Unassembled WGS sequence"/>
</dbReference>
<evidence type="ECO:0000256" key="1">
    <source>
        <dbReference type="SAM" id="MobiDB-lite"/>
    </source>
</evidence>
<dbReference type="EMBL" id="NIVC01001379">
    <property type="protein sequence ID" value="PAA68649.1"/>
    <property type="molecule type" value="Genomic_DNA"/>
</dbReference>
<comment type="caution">
    <text evidence="3">The sequence shown here is derived from an EMBL/GenBank/DDBJ whole genome shotgun (WGS) entry which is preliminary data.</text>
</comment>
<feature type="compositionally biased region" description="Low complexity" evidence="1">
    <location>
        <begin position="210"/>
        <end position="229"/>
    </location>
</feature>
<evidence type="ECO:0000313" key="4">
    <source>
        <dbReference type="Proteomes" id="UP000215902"/>
    </source>
</evidence>
<evidence type="ECO:0000313" key="3">
    <source>
        <dbReference type="EMBL" id="PAA68649.1"/>
    </source>
</evidence>
<protein>
    <submittedName>
        <fullName evidence="3">Uncharacterized protein</fullName>
    </submittedName>
</protein>
<organism evidence="3 4">
    <name type="scientific">Macrostomum lignano</name>
    <dbReference type="NCBI Taxonomy" id="282301"/>
    <lineage>
        <taxon>Eukaryota</taxon>
        <taxon>Metazoa</taxon>
        <taxon>Spiralia</taxon>
        <taxon>Lophotrochozoa</taxon>
        <taxon>Platyhelminthes</taxon>
        <taxon>Rhabditophora</taxon>
        <taxon>Macrostomorpha</taxon>
        <taxon>Macrostomida</taxon>
        <taxon>Macrostomidae</taxon>
        <taxon>Macrostomum</taxon>
    </lineage>
</organism>
<keyword evidence="2" id="KW-1133">Transmembrane helix</keyword>
<gene>
    <name evidence="3" type="ORF">BOX15_Mlig012661g2</name>
</gene>
<proteinExistence type="predicted"/>
<sequence>LILVQIIWALVFDFISVWSNLLTILITMATACLPATSPGSNSVFSPIALFECTISNAQMLIESMELVDLILAQKIVCQLQGRLVEVMEPSAGRLVQIAELYNNGSSNGRRDEQQKPPKQSESQLNNQQSESHSLQKSILSIGIKEEEAGAAAAEDNGGDDDEVPDCEASQEEFGASGTAGMLWSDEASESNTLGLGNHSQLLLSTGAGGSSSTASVSGAGASGGAASSATGGGGALSDRWKQLLRRSYRSIKEQCGELFDFTKSYSAPVNLKAAQAIINQAVSMTSQPPPDVESWKNSILVETFMRYWFKDILRRNYRRQHQPRHGWASRAAKKLSQRQRSYDNLQAHGALSPVDTARLRALLDLQYTSSDDEVPADEGDSSSTVLRVKRLSWESAEAARLKAMLDRHFAEVIANPRERRELERVRRHPAWISQRPTPDSPQAWAVVGWGDAATTANRTATDTADNPASGFRF</sequence>
<reference evidence="3 4" key="1">
    <citation type="submission" date="2017-06" db="EMBL/GenBank/DDBJ databases">
        <title>A platform for efficient transgenesis in Macrostomum lignano, a flatworm model organism for stem cell research.</title>
        <authorList>
            <person name="Berezikov E."/>
        </authorList>
    </citation>
    <scope>NUCLEOTIDE SEQUENCE [LARGE SCALE GENOMIC DNA]</scope>
    <source>
        <strain evidence="3">DV1</strain>
        <tissue evidence="3">Whole organism</tissue>
    </source>
</reference>
<keyword evidence="2" id="KW-0812">Transmembrane</keyword>